<accession>A0A7M1XLU5</accession>
<evidence type="ECO:0000313" key="2">
    <source>
        <dbReference type="Proteomes" id="UP000593591"/>
    </source>
</evidence>
<dbReference type="Proteomes" id="UP000593591">
    <property type="component" value="Chromosome"/>
</dbReference>
<name>A0A7M1XLU5_9SPIR</name>
<protein>
    <submittedName>
        <fullName evidence="1">Uncharacterized protein</fullName>
    </submittedName>
</protein>
<proteinExistence type="predicted"/>
<gene>
    <name evidence="1" type="ORF">DYE49_09540</name>
</gene>
<organism evidence="1 2">
    <name type="scientific">Treponema rectale</name>
    <dbReference type="NCBI Taxonomy" id="744512"/>
    <lineage>
        <taxon>Bacteria</taxon>
        <taxon>Pseudomonadati</taxon>
        <taxon>Spirochaetota</taxon>
        <taxon>Spirochaetia</taxon>
        <taxon>Spirochaetales</taxon>
        <taxon>Treponemataceae</taxon>
        <taxon>Treponema</taxon>
    </lineage>
</organism>
<reference evidence="1 2" key="1">
    <citation type="submission" date="2018-08" db="EMBL/GenBank/DDBJ databases">
        <title>The first complete genome of Treponema rectale (CHPAT), a commensal spirochete of the bovine rectum.</title>
        <authorList>
            <person name="Staton G.J."/>
            <person name="Clegg S.R."/>
            <person name="Carter S.D."/>
            <person name="Radford A.D."/>
            <person name="Darby A."/>
            <person name="Hall N."/>
            <person name="Birtles R.J."/>
            <person name="Evans N.J."/>
        </authorList>
    </citation>
    <scope>NUCLEOTIDE SEQUENCE [LARGE SCALE GENOMIC DNA]</scope>
    <source>
        <strain evidence="1 2">CHPA</strain>
    </source>
</reference>
<evidence type="ECO:0000313" key="1">
    <source>
        <dbReference type="EMBL" id="QOS40684.1"/>
    </source>
</evidence>
<sequence>MLILIQHLKNKKGRKNDFPATSLPFDDLLIASEFFFVNSPKKIFFLFSMLDSKIVFRNNKKRQRSRRQCSEFLFNTQSATFFILLTNSKTTMKPHKVRKILLILCGFFFADRKAT</sequence>
<dbReference type="KEGG" id="trc:DYE49_09540"/>
<dbReference type="AlphaFoldDB" id="A0A7M1XLU5"/>
<dbReference type="EMBL" id="CP031517">
    <property type="protein sequence ID" value="QOS40684.1"/>
    <property type="molecule type" value="Genomic_DNA"/>
</dbReference>